<comment type="caution">
    <text evidence="1">The sequence shown here is derived from an EMBL/GenBank/DDBJ whole genome shotgun (WGS) entry which is preliminary data.</text>
</comment>
<gene>
    <name evidence="1" type="ORF">EVAR_16895_1</name>
</gene>
<dbReference type="EMBL" id="BGZK01000092">
    <property type="protein sequence ID" value="GBP17953.1"/>
    <property type="molecule type" value="Genomic_DNA"/>
</dbReference>
<sequence length="155" mass="16577">MDRGSILVAPPRGPQIQTGNHVYVPPAGAAPGGFFESSGGNKAHLLPVTVRRHNPLMVRQLGQQNVDLVKKLPWHCSGSDGDGQSASCLRRTSSRLISFANSQSAASEPADCAVAVARVPTEWRDTAFSFGRQALRFGDVQDTKALPFLEGRALL</sequence>
<organism evidence="1 2">
    <name type="scientific">Eumeta variegata</name>
    <name type="common">Bagworm moth</name>
    <name type="synonym">Eumeta japonica</name>
    <dbReference type="NCBI Taxonomy" id="151549"/>
    <lineage>
        <taxon>Eukaryota</taxon>
        <taxon>Metazoa</taxon>
        <taxon>Ecdysozoa</taxon>
        <taxon>Arthropoda</taxon>
        <taxon>Hexapoda</taxon>
        <taxon>Insecta</taxon>
        <taxon>Pterygota</taxon>
        <taxon>Neoptera</taxon>
        <taxon>Endopterygota</taxon>
        <taxon>Lepidoptera</taxon>
        <taxon>Glossata</taxon>
        <taxon>Ditrysia</taxon>
        <taxon>Tineoidea</taxon>
        <taxon>Psychidae</taxon>
        <taxon>Oiketicinae</taxon>
        <taxon>Eumeta</taxon>
    </lineage>
</organism>
<keyword evidence="2" id="KW-1185">Reference proteome</keyword>
<accession>A0A4C1TV84</accession>
<evidence type="ECO:0000313" key="2">
    <source>
        <dbReference type="Proteomes" id="UP000299102"/>
    </source>
</evidence>
<name>A0A4C1TV84_EUMVA</name>
<proteinExistence type="predicted"/>
<evidence type="ECO:0000313" key="1">
    <source>
        <dbReference type="EMBL" id="GBP17953.1"/>
    </source>
</evidence>
<dbReference type="Proteomes" id="UP000299102">
    <property type="component" value="Unassembled WGS sequence"/>
</dbReference>
<protein>
    <submittedName>
        <fullName evidence="1">Uncharacterized protein</fullName>
    </submittedName>
</protein>
<dbReference type="AlphaFoldDB" id="A0A4C1TV84"/>
<reference evidence="1 2" key="1">
    <citation type="journal article" date="2019" name="Commun. Biol.">
        <title>The bagworm genome reveals a unique fibroin gene that provides high tensile strength.</title>
        <authorList>
            <person name="Kono N."/>
            <person name="Nakamura H."/>
            <person name="Ohtoshi R."/>
            <person name="Tomita M."/>
            <person name="Numata K."/>
            <person name="Arakawa K."/>
        </authorList>
    </citation>
    <scope>NUCLEOTIDE SEQUENCE [LARGE SCALE GENOMIC DNA]</scope>
</reference>